<evidence type="ECO:0000259" key="3">
    <source>
        <dbReference type="Pfam" id="PF14541"/>
    </source>
</evidence>
<dbReference type="Proteomes" id="UP001151532">
    <property type="component" value="Chromosome 18"/>
</dbReference>
<evidence type="ECO:0000256" key="2">
    <source>
        <dbReference type="ARBA" id="ARBA00022801"/>
    </source>
</evidence>
<dbReference type="GO" id="GO:0008233">
    <property type="term" value="F:peptidase activity"/>
    <property type="evidence" value="ECO:0007669"/>
    <property type="project" value="UniProtKB-KW"/>
</dbReference>
<dbReference type="AlphaFoldDB" id="A0A9Q0ZEM6"/>
<dbReference type="PANTHER" id="PTHR47967">
    <property type="entry name" value="OS07G0603500 PROTEIN-RELATED"/>
    <property type="match status" value="1"/>
</dbReference>
<dbReference type="InterPro" id="IPR051708">
    <property type="entry name" value="Plant_Aspart_Prot_A1"/>
</dbReference>
<dbReference type="PANTHER" id="PTHR47967:SF14">
    <property type="entry name" value="EUKARYOTIC ASPARTYL PROTEASE FAMILY PROTEIN"/>
    <property type="match status" value="1"/>
</dbReference>
<dbReference type="InterPro" id="IPR032799">
    <property type="entry name" value="TAXi_C"/>
</dbReference>
<dbReference type="GO" id="GO:0005576">
    <property type="term" value="C:extracellular region"/>
    <property type="evidence" value="ECO:0007669"/>
    <property type="project" value="TreeGrafter"/>
</dbReference>
<dbReference type="GO" id="GO:0006508">
    <property type="term" value="P:proteolysis"/>
    <property type="evidence" value="ECO:0007669"/>
    <property type="project" value="UniProtKB-KW"/>
</dbReference>
<keyword evidence="1" id="KW-0645">Protease</keyword>
<dbReference type="Pfam" id="PF14541">
    <property type="entry name" value="TAXi_C"/>
    <property type="match status" value="1"/>
</dbReference>
<evidence type="ECO:0000256" key="1">
    <source>
        <dbReference type="ARBA" id="ARBA00022670"/>
    </source>
</evidence>
<sequence>MAAAADIAVLFVAFTSHHFTLTMSTAMVALSPAIPKPKRLVSELVSDSHDIRTNLLPSQPSELFYIKFFDRPSTTSAAGNHGQWQRHRCSYSKCNSYNECTYNITYVRGPGSTGIYVFEQLTFETVDDTKIVVPRRDIFNNSTGFSILLLRRQYNGSSLSLQPAFRRRWSDNGRRFNTSRKQPWPLLRNPRRDKYRGDAYKVLSEEVQSLFKEMLQRHKGMPNQQCYIGSVREDLRGFPAVTFHFANGAQLVLDTLSMFLHIGPRVFCLAIGSSAVNGDSSRNLSVIGMMAQQNYNVGYDIGRNKLYFQRIDCELLED</sequence>
<dbReference type="EMBL" id="JAPFFK010000012">
    <property type="protein sequence ID" value="KAJ6731729.1"/>
    <property type="molecule type" value="Genomic_DNA"/>
</dbReference>
<reference evidence="4" key="1">
    <citation type="submission" date="2022-11" db="EMBL/GenBank/DDBJ databases">
        <authorList>
            <person name="Hyden B.L."/>
            <person name="Feng K."/>
            <person name="Yates T."/>
            <person name="Jawdy S."/>
            <person name="Smart L.B."/>
            <person name="Muchero W."/>
        </authorList>
    </citation>
    <scope>NUCLEOTIDE SEQUENCE</scope>
    <source>
        <tissue evidence="4">Shoot tip</tissue>
    </source>
</reference>
<proteinExistence type="predicted"/>
<feature type="domain" description="Xylanase inhibitor C-terminal" evidence="3">
    <location>
        <begin position="196"/>
        <end position="309"/>
    </location>
</feature>
<dbReference type="Gene3D" id="2.40.70.10">
    <property type="entry name" value="Acid Proteases"/>
    <property type="match status" value="1"/>
</dbReference>
<protein>
    <recommendedName>
        <fullName evidence="3">Xylanase inhibitor C-terminal domain-containing protein</fullName>
    </recommendedName>
</protein>
<keyword evidence="5" id="KW-1185">Reference proteome</keyword>
<organism evidence="4 5">
    <name type="scientific">Salix purpurea</name>
    <name type="common">Purple osier willow</name>
    <dbReference type="NCBI Taxonomy" id="77065"/>
    <lineage>
        <taxon>Eukaryota</taxon>
        <taxon>Viridiplantae</taxon>
        <taxon>Streptophyta</taxon>
        <taxon>Embryophyta</taxon>
        <taxon>Tracheophyta</taxon>
        <taxon>Spermatophyta</taxon>
        <taxon>Magnoliopsida</taxon>
        <taxon>eudicotyledons</taxon>
        <taxon>Gunneridae</taxon>
        <taxon>Pentapetalae</taxon>
        <taxon>rosids</taxon>
        <taxon>fabids</taxon>
        <taxon>Malpighiales</taxon>
        <taxon>Salicaceae</taxon>
        <taxon>Saliceae</taxon>
        <taxon>Salix</taxon>
    </lineage>
</organism>
<accession>A0A9Q0ZEM6</accession>
<dbReference type="SUPFAM" id="SSF50630">
    <property type="entry name" value="Acid proteases"/>
    <property type="match status" value="1"/>
</dbReference>
<dbReference type="OrthoDB" id="2747330at2759"/>
<gene>
    <name evidence="4" type="ORF">OIU79_002956</name>
</gene>
<keyword evidence="2" id="KW-0378">Hydrolase</keyword>
<name>A0A9Q0ZEM6_SALPP</name>
<reference evidence="4" key="2">
    <citation type="journal article" date="2023" name="Int. J. Mol. Sci.">
        <title>De Novo Assembly and Annotation of 11 Diverse Shrub Willow (Salix) Genomes Reveals Novel Gene Organization in Sex-Linked Regions.</title>
        <authorList>
            <person name="Hyden B."/>
            <person name="Feng K."/>
            <person name="Yates T.B."/>
            <person name="Jawdy S."/>
            <person name="Cereghino C."/>
            <person name="Smart L.B."/>
            <person name="Muchero W."/>
        </authorList>
    </citation>
    <scope>NUCLEOTIDE SEQUENCE</scope>
    <source>
        <tissue evidence="4">Shoot tip</tissue>
    </source>
</reference>
<comment type="caution">
    <text evidence="4">The sequence shown here is derived from an EMBL/GenBank/DDBJ whole genome shotgun (WGS) entry which is preliminary data.</text>
</comment>
<dbReference type="InterPro" id="IPR021109">
    <property type="entry name" value="Peptidase_aspartic_dom_sf"/>
</dbReference>
<evidence type="ECO:0000313" key="5">
    <source>
        <dbReference type="Proteomes" id="UP001151532"/>
    </source>
</evidence>
<evidence type="ECO:0000313" key="4">
    <source>
        <dbReference type="EMBL" id="KAJ6731729.1"/>
    </source>
</evidence>